<dbReference type="OrthoDB" id="7593608at2759"/>
<name>A0A0L7QPB9_9HYME</name>
<keyword evidence="4" id="KW-1185">Reference proteome</keyword>
<evidence type="ECO:0000256" key="1">
    <source>
        <dbReference type="SAM" id="Coils"/>
    </source>
</evidence>
<evidence type="ECO:0000313" key="4">
    <source>
        <dbReference type="Proteomes" id="UP000053825"/>
    </source>
</evidence>
<sequence>MSVVQACCRDQRKMGQMIDQIKMLSSNLDELRAEINALKTSYLESKESLLHGNDVRKSRDSKINVLHKVKKYMKKVTNTYSRRKEQKSGRSQKIPTTMKYLKNQGNQTKEKFKVQQSMVKSTTVSAPVKTIYRGLSFTKLANEQYNKAIFPTTVQKHSDISCELDLKVQNPMSPSNSEKGVFFKNYPKNINVSSLNNNSKQSATKSTQTKIGKPRRKGRNLHFHSKYPNLYLSKIKNAVIMKKIIRNTNESIFTVCENIGNRKTHLYSQKEICNRCSCRKQTTDFVNSIDQETSERNVSLDKTLEKLKNNETCKSFLFNEEPDLSSSSISVDLEVNISNSSTKLEDFPQRRKPRTYVVRKTTAKHNQNWLNHVERSVIYLGQTSDLTLSSCNISNHSVSFN</sequence>
<evidence type="ECO:0000313" key="3">
    <source>
        <dbReference type="EMBL" id="KOC60477.1"/>
    </source>
</evidence>
<reference evidence="3 4" key="1">
    <citation type="submission" date="2015-07" db="EMBL/GenBank/DDBJ databases">
        <title>The genome of Habropoda laboriosa.</title>
        <authorList>
            <person name="Pan H."/>
            <person name="Kapheim K."/>
        </authorList>
    </citation>
    <scope>NUCLEOTIDE SEQUENCE [LARGE SCALE GENOMIC DNA]</scope>
    <source>
        <strain evidence="3">0110345459</strain>
    </source>
</reference>
<dbReference type="AlphaFoldDB" id="A0A0L7QPB9"/>
<dbReference type="EMBL" id="KQ414819">
    <property type="protein sequence ID" value="KOC60477.1"/>
    <property type="molecule type" value="Genomic_DNA"/>
</dbReference>
<accession>A0A0L7QPB9</accession>
<feature type="compositionally biased region" description="Polar residues" evidence="2">
    <location>
        <begin position="195"/>
        <end position="210"/>
    </location>
</feature>
<evidence type="ECO:0000256" key="2">
    <source>
        <dbReference type="SAM" id="MobiDB-lite"/>
    </source>
</evidence>
<feature type="coiled-coil region" evidence="1">
    <location>
        <begin position="14"/>
        <end position="48"/>
    </location>
</feature>
<keyword evidence="1" id="KW-0175">Coiled coil</keyword>
<dbReference type="Proteomes" id="UP000053825">
    <property type="component" value="Unassembled WGS sequence"/>
</dbReference>
<protein>
    <submittedName>
        <fullName evidence="3">Uncharacterized protein</fullName>
    </submittedName>
</protein>
<gene>
    <name evidence="3" type="ORF">WH47_07835</name>
</gene>
<proteinExistence type="predicted"/>
<feature type="region of interest" description="Disordered" evidence="2">
    <location>
        <begin position="195"/>
        <end position="219"/>
    </location>
</feature>
<organism evidence="3 4">
    <name type="scientific">Habropoda laboriosa</name>
    <dbReference type="NCBI Taxonomy" id="597456"/>
    <lineage>
        <taxon>Eukaryota</taxon>
        <taxon>Metazoa</taxon>
        <taxon>Ecdysozoa</taxon>
        <taxon>Arthropoda</taxon>
        <taxon>Hexapoda</taxon>
        <taxon>Insecta</taxon>
        <taxon>Pterygota</taxon>
        <taxon>Neoptera</taxon>
        <taxon>Endopterygota</taxon>
        <taxon>Hymenoptera</taxon>
        <taxon>Apocrita</taxon>
        <taxon>Aculeata</taxon>
        <taxon>Apoidea</taxon>
        <taxon>Anthophila</taxon>
        <taxon>Apidae</taxon>
        <taxon>Habropoda</taxon>
    </lineage>
</organism>